<protein>
    <submittedName>
        <fullName evidence="1">Uncharacterized protein</fullName>
    </submittedName>
</protein>
<keyword evidence="2" id="KW-1185">Reference proteome</keyword>
<organism evidence="1 2">
    <name type="scientific">Trifolium subterraneum</name>
    <name type="common">Subterranean clover</name>
    <dbReference type="NCBI Taxonomy" id="3900"/>
    <lineage>
        <taxon>Eukaryota</taxon>
        <taxon>Viridiplantae</taxon>
        <taxon>Streptophyta</taxon>
        <taxon>Embryophyta</taxon>
        <taxon>Tracheophyta</taxon>
        <taxon>Spermatophyta</taxon>
        <taxon>Magnoliopsida</taxon>
        <taxon>eudicotyledons</taxon>
        <taxon>Gunneridae</taxon>
        <taxon>Pentapetalae</taxon>
        <taxon>rosids</taxon>
        <taxon>fabids</taxon>
        <taxon>Fabales</taxon>
        <taxon>Fabaceae</taxon>
        <taxon>Papilionoideae</taxon>
        <taxon>50 kb inversion clade</taxon>
        <taxon>NPAAA clade</taxon>
        <taxon>Hologalegina</taxon>
        <taxon>IRL clade</taxon>
        <taxon>Trifolieae</taxon>
        <taxon>Trifolium</taxon>
    </lineage>
</organism>
<name>A0A2Z6MVT2_TRISU</name>
<gene>
    <name evidence="1" type="ORF">TSUD_114150</name>
</gene>
<sequence length="75" mass="8729">MINEWRVNMMHQIVRSTSDVITQTRRFNIAVPNSTVVSQDAMQLCWQKPREGWWKCNVDVSVLQSLGATCRGWCM</sequence>
<accession>A0A2Z6MVT2</accession>
<dbReference type="Proteomes" id="UP000242715">
    <property type="component" value="Unassembled WGS sequence"/>
</dbReference>
<dbReference type="EMBL" id="DF973362">
    <property type="protein sequence ID" value="GAU27835.1"/>
    <property type="molecule type" value="Genomic_DNA"/>
</dbReference>
<evidence type="ECO:0000313" key="2">
    <source>
        <dbReference type="Proteomes" id="UP000242715"/>
    </source>
</evidence>
<proteinExistence type="predicted"/>
<reference evidence="2" key="1">
    <citation type="journal article" date="2017" name="Front. Plant Sci.">
        <title>Climate Clever Clovers: New Paradigm to Reduce the Environmental Footprint of Ruminants by Breeding Low Methanogenic Forages Utilizing Haplotype Variation.</title>
        <authorList>
            <person name="Kaur P."/>
            <person name="Appels R."/>
            <person name="Bayer P.E."/>
            <person name="Keeble-Gagnere G."/>
            <person name="Wang J."/>
            <person name="Hirakawa H."/>
            <person name="Shirasawa K."/>
            <person name="Vercoe P."/>
            <person name="Stefanova K."/>
            <person name="Durmic Z."/>
            <person name="Nichols P."/>
            <person name="Revell C."/>
            <person name="Isobe S.N."/>
            <person name="Edwards D."/>
            <person name="Erskine W."/>
        </authorList>
    </citation>
    <scope>NUCLEOTIDE SEQUENCE [LARGE SCALE GENOMIC DNA]</scope>
    <source>
        <strain evidence="2">cv. Daliak</strain>
    </source>
</reference>
<evidence type="ECO:0000313" key="1">
    <source>
        <dbReference type="EMBL" id="GAU27835.1"/>
    </source>
</evidence>
<dbReference type="AlphaFoldDB" id="A0A2Z6MVT2"/>